<evidence type="ECO:0008006" key="4">
    <source>
        <dbReference type="Google" id="ProtNLM"/>
    </source>
</evidence>
<evidence type="ECO:0000313" key="3">
    <source>
        <dbReference type="Proteomes" id="UP000195918"/>
    </source>
</evidence>
<dbReference type="EMBL" id="FWFD01000008">
    <property type="protein sequence ID" value="SLM85337.1"/>
    <property type="molecule type" value="Genomic_DNA"/>
</dbReference>
<gene>
    <name evidence="2" type="ORF">FM121_04515</name>
</gene>
<keyword evidence="1" id="KW-0732">Signal</keyword>
<protein>
    <recommendedName>
        <fullName evidence="4">WxL domain-containing protein</fullName>
    </recommendedName>
</protein>
<dbReference type="OrthoDB" id="2189836at2"/>
<evidence type="ECO:0000313" key="2">
    <source>
        <dbReference type="EMBL" id="SLM85337.1"/>
    </source>
</evidence>
<dbReference type="RefSeq" id="WP_086950973.1">
    <property type="nucleotide sequence ID" value="NZ_FWFD01000008.1"/>
</dbReference>
<proteinExistence type="predicted"/>
<dbReference type="AlphaFoldDB" id="A0A1X6WM38"/>
<keyword evidence="3" id="KW-1185">Reference proteome</keyword>
<accession>A0A1X6WM38</accession>
<feature type="signal peptide" evidence="1">
    <location>
        <begin position="1"/>
        <end position="27"/>
    </location>
</feature>
<sequence length="237" mass="25049">MKKSMFGLALVAATVLVATVSTTQVDAAKEANTTVGIGFNEYGTGTGPWTNSLNIAYYPKAFNFGEANDLGSQFKTDPAKKNVMAVFDDRLEDKVGGWVLTADLSEMTDGAAADAKSLNGSLDLSVGKLQEMKPADKLTGKDWVMPSPDDAAAIIDFGAEKADKYISFATDDTLKLPIGGGAQKVMAVKNVAAGETAVRGGAIQRVNYATLNITNAEENTQYNGNIKWVLADTYTGQ</sequence>
<dbReference type="Proteomes" id="UP000195918">
    <property type="component" value="Unassembled WGS sequence"/>
</dbReference>
<name>A0A1X6WM38_9ENTE</name>
<reference evidence="3" key="1">
    <citation type="submission" date="2017-02" db="EMBL/GenBank/DDBJ databases">
        <authorList>
            <person name="Dridi B."/>
        </authorList>
    </citation>
    <scope>NUCLEOTIDE SEQUENCE [LARGE SCALE GENOMIC DNA]</scope>
    <source>
        <strain evidence="3">bH819</strain>
    </source>
</reference>
<feature type="chain" id="PRO_5013230947" description="WxL domain-containing protein" evidence="1">
    <location>
        <begin position="28"/>
        <end position="237"/>
    </location>
</feature>
<evidence type="ECO:0000256" key="1">
    <source>
        <dbReference type="SAM" id="SignalP"/>
    </source>
</evidence>
<organism evidence="2 3">
    <name type="scientific">Vagococcus fluvialis bH819</name>
    <dbReference type="NCBI Taxonomy" id="1255619"/>
    <lineage>
        <taxon>Bacteria</taxon>
        <taxon>Bacillati</taxon>
        <taxon>Bacillota</taxon>
        <taxon>Bacilli</taxon>
        <taxon>Lactobacillales</taxon>
        <taxon>Enterococcaceae</taxon>
        <taxon>Vagococcus</taxon>
    </lineage>
</organism>